<feature type="domain" description="B box-type" evidence="10">
    <location>
        <begin position="89"/>
        <end position="130"/>
    </location>
</feature>
<dbReference type="InterPro" id="IPR003877">
    <property type="entry name" value="SPRY_dom"/>
</dbReference>
<comment type="function">
    <text evidence="6">Neurotoxin that produces dose-dependent hypolocomotion and hyperalgesia in mice. May directly act on the central nervous system, as it is 6500-fold more potent when administered intracerebroventricularly than intraperitoneal.</text>
</comment>
<evidence type="ECO:0000256" key="7">
    <source>
        <dbReference type="PROSITE-ProRule" id="PRU00024"/>
    </source>
</evidence>
<proteinExistence type="inferred from homology"/>
<comment type="similarity">
    <text evidence="1">Belongs to the ohanin/vespryn family.</text>
</comment>
<dbReference type="InterPro" id="IPR000315">
    <property type="entry name" value="Znf_B-box"/>
</dbReference>
<dbReference type="Gene3D" id="3.30.160.60">
    <property type="entry name" value="Classic Zinc Finger"/>
    <property type="match status" value="1"/>
</dbReference>
<dbReference type="AlphaFoldDB" id="A0AA97J7V8"/>
<dbReference type="InterPro" id="IPR006574">
    <property type="entry name" value="PRY"/>
</dbReference>
<dbReference type="Pfam" id="PF00622">
    <property type="entry name" value="SPRY"/>
    <property type="match status" value="1"/>
</dbReference>
<dbReference type="CDD" id="cd12888">
    <property type="entry name" value="SPRY_PRY_TRIM7_like"/>
    <property type="match status" value="1"/>
</dbReference>
<dbReference type="Pfam" id="PF15227">
    <property type="entry name" value="zf-C3HC4_4"/>
    <property type="match status" value="1"/>
</dbReference>
<keyword evidence="2" id="KW-0528">Neurotoxin</keyword>
<dbReference type="InterPro" id="IPR013320">
    <property type="entry name" value="ConA-like_dom_sf"/>
</dbReference>
<dbReference type="RefSeq" id="XP_054832464.1">
    <property type="nucleotide sequence ID" value="XM_054976489.1"/>
</dbReference>
<evidence type="ECO:0000256" key="2">
    <source>
        <dbReference type="ARBA" id="ARBA00022699"/>
    </source>
</evidence>
<dbReference type="SMART" id="SM00336">
    <property type="entry name" value="BBOX"/>
    <property type="match status" value="1"/>
</dbReference>
<dbReference type="FunFam" id="2.60.120.920:FF:000004">
    <property type="entry name" value="Butyrophilin subfamily 1 member A1"/>
    <property type="match status" value="1"/>
</dbReference>
<evidence type="ECO:0000313" key="12">
    <source>
        <dbReference type="Proteomes" id="UP001190640"/>
    </source>
</evidence>
<keyword evidence="5" id="KW-0862">Zinc</keyword>
<evidence type="ECO:0000256" key="6">
    <source>
        <dbReference type="ARBA" id="ARBA00034460"/>
    </source>
</evidence>
<dbReference type="Gene3D" id="2.60.120.920">
    <property type="match status" value="1"/>
</dbReference>
<dbReference type="SUPFAM" id="SSF57845">
    <property type="entry name" value="B-box zinc-binding domain"/>
    <property type="match status" value="1"/>
</dbReference>
<dbReference type="InterPro" id="IPR001841">
    <property type="entry name" value="Znf_RING"/>
</dbReference>
<evidence type="ECO:0000256" key="8">
    <source>
        <dbReference type="SAM" id="Coils"/>
    </source>
</evidence>
<dbReference type="InterPro" id="IPR003879">
    <property type="entry name" value="Butyrophylin_SPRY"/>
</dbReference>
<evidence type="ECO:0000259" key="9">
    <source>
        <dbReference type="PROSITE" id="PS50089"/>
    </source>
</evidence>
<evidence type="ECO:0000256" key="1">
    <source>
        <dbReference type="ARBA" id="ARBA00009651"/>
    </source>
</evidence>
<dbReference type="SUPFAM" id="SSF49899">
    <property type="entry name" value="Concanavalin A-like lectins/glucanases"/>
    <property type="match status" value="1"/>
</dbReference>
<dbReference type="PANTHER" id="PTHR24103">
    <property type="entry name" value="E3 UBIQUITIN-PROTEIN LIGASE TRIM"/>
    <property type="match status" value="1"/>
</dbReference>
<dbReference type="Gene3D" id="3.30.40.10">
    <property type="entry name" value="Zinc/RING finger domain, C3HC4 (zinc finger)"/>
    <property type="match status" value="1"/>
</dbReference>
<dbReference type="Proteomes" id="UP001190640">
    <property type="component" value="Chromosome 4"/>
</dbReference>
<dbReference type="PROSITE" id="PS00518">
    <property type="entry name" value="ZF_RING_1"/>
    <property type="match status" value="1"/>
</dbReference>
<dbReference type="CDD" id="cd19762">
    <property type="entry name" value="Bbox2_TRIM7-like"/>
    <property type="match status" value="1"/>
</dbReference>
<feature type="domain" description="B30.2/SPRY" evidence="11">
    <location>
        <begin position="306"/>
        <end position="490"/>
    </location>
</feature>
<organism evidence="12 13">
    <name type="scientific">Eublepharis macularius</name>
    <name type="common">Leopard gecko</name>
    <name type="synonym">Cyrtodactylus macularius</name>
    <dbReference type="NCBI Taxonomy" id="481883"/>
    <lineage>
        <taxon>Eukaryota</taxon>
        <taxon>Metazoa</taxon>
        <taxon>Chordata</taxon>
        <taxon>Craniata</taxon>
        <taxon>Vertebrata</taxon>
        <taxon>Euteleostomi</taxon>
        <taxon>Lepidosauria</taxon>
        <taxon>Squamata</taxon>
        <taxon>Bifurcata</taxon>
        <taxon>Gekkota</taxon>
        <taxon>Eublepharidae</taxon>
        <taxon>Eublepharinae</taxon>
        <taxon>Eublepharis</taxon>
    </lineage>
</organism>
<dbReference type="CDD" id="cd16594">
    <property type="entry name" value="RING-HC_TRIM7-like_C-IV"/>
    <property type="match status" value="1"/>
</dbReference>
<keyword evidence="12" id="KW-1185">Reference proteome</keyword>
<dbReference type="Pfam" id="PF00643">
    <property type="entry name" value="zf-B_box"/>
    <property type="match status" value="1"/>
</dbReference>
<dbReference type="InterPro" id="IPR050143">
    <property type="entry name" value="TRIM/RBCC"/>
</dbReference>
<dbReference type="PROSITE" id="PS50089">
    <property type="entry name" value="ZF_RING_2"/>
    <property type="match status" value="1"/>
</dbReference>
<evidence type="ECO:0000256" key="5">
    <source>
        <dbReference type="ARBA" id="ARBA00022833"/>
    </source>
</evidence>
<keyword evidence="2" id="KW-0800">Toxin</keyword>
<keyword evidence="3" id="KW-0479">Metal-binding</keyword>
<evidence type="ECO:0000313" key="13">
    <source>
        <dbReference type="RefSeq" id="XP_054832464.1"/>
    </source>
</evidence>
<evidence type="ECO:0000256" key="3">
    <source>
        <dbReference type="ARBA" id="ARBA00022723"/>
    </source>
</evidence>
<dbReference type="Pfam" id="PF13765">
    <property type="entry name" value="PRY"/>
    <property type="match status" value="1"/>
</dbReference>
<gene>
    <name evidence="13" type="primary">LOC129327731</name>
</gene>
<dbReference type="SMART" id="SM00184">
    <property type="entry name" value="RING"/>
    <property type="match status" value="1"/>
</dbReference>
<dbReference type="PRINTS" id="PR01407">
    <property type="entry name" value="BUTYPHLNCDUF"/>
</dbReference>
<evidence type="ECO:0000259" key="10">
    <source>
        <dbReference type="PROSITE" id="PS50119"/>
    </source>
</evidence>
<dbReference type="SUPFAM" id="SSF57850">
    <property type="entry name" value="RING/U-box"/>
    <property type="match status" value="1"/>
</dbReference>
<dbReference type="GeneID" id="129327731"/>
<feature type="coiled-coil region" evidence="8">
    <location>
        <begin position="138"/>
        <end position="215"/>
    </location>
</feature>
<dbReference type="InterPro" id="IPR043136">
    <property type="entry name" value="B30.2/SPRY_sf"/>
</dbReference>
<protein>
    <submittedName>
        <fullName evidence="13">Zinc finger protein RFP-like</fullName>
    </submittedName>
</protein>
<dbReference type="InterPro" id="IPR017907">
    <property type="entry name" value="Znf_RING_CS"/>
</dbReference>
<dbReference type="InterPro" id="IPR001870">
    <property type="entry name" value="B30.2/SPRY"/>
</dbReference>
<dbReference type="KEGG" id="emc:129327731"/>
<accession>A0AA97J7V8</accession>
<dbReference type="PROSITE" id="PS50188">
    <property type="entry name" value="B302_SPRY"/>
    <property type="match status" value="1"/>
</dbReference>
<evidence type="ECO:0000259" key="11">
    <source>
        <dbReference type="PROSITE" id="PS50188"/>
    </source>
</evidence>
<evidence type="ECO:0000256" key="4">
    <source>
        <dbReference type="ARBA" id="ARBA00022771"/>
    </source>
</evidence>
<dbReference type="GO" id="GO:0008270">
    <property type="term" value="F:zinc ion binding"/>
    <property type="evidence" value="ECO:0007669"/>
    <property type="project" value="UniProtKB-KW"/>
</dbReference>
<dbReference type="SMART" id="SM00449">
    <property type="entry name" value="SPRY"/>
    <property type="match status" value="1"/>
</dbReference>
<keyword evidence="8" id="KW-0175">Coiled coil</keyword>
<dbReference type="PROSITE" id="PS50119">
    <property type="entry name" value="ZF_BBOX"/>
    <property type="match status" value="1"/>
</dbReference>
<feature type="domain" description="RING-type" evidence="9">
    <location>
        <begin position="16"/>
        <end position="57"/>
    </location>
</feature>
<reference evidence="13" key="1">
    <citation type="submission" date="2025-08" db="UniProtKB">
        <authorList>
            <consortium name="RefSeq"/>
        </authorList>
    </citation>
    <scope>IDENTIFICATION</scope>
    <source>
        <tissue evidence="13">Blood</tissue>
    </source>
</reference>
<dbReference type="SMART" id="SM00589">
    <property type="entry name" value="PRY"/>
    <property type="match status" value="1"/>
</dbReference>
<dbReference type="InterPro" id="IPR013083">
    <property type="entry name" value="Znf_RING/FYVE/PHD"/>
</dbReference>
<name>A0AA97J7V8_EUBMA</name>
<sequence length="490" mass="56530">MATGGLVKEFCDQATCPVCLEYFKNPVTIDCGHNFCQACLTQCWEESNKAASCPQCRETVQKRNFKPNQPLANIVEIIKKHYEGERAEGKQRMCERHQEPLKLFCKDDGAPICVVCDRSKSHQNHSVLPVEEAFEEFKEKIQAQVLSLEKEREKLKEQEVIEEQKSQKCLTQLEVEKQKILSTFAEMREFLEEKEHLLLTQITDLEKEIKKKQEENITRLCEEIPRLSILLTEMEGKCQQPQSQFLQNIGSTLSSLWGGGKMFFICLLNATIFTSRFEKEQVGNVMDLCPWLEEVPRIYSRKNSSLEKAMEKCKGLLDQVLNKVNVTLDPDTANPHLILSEDLKSVRWEGKEQDLSKTPERFDKERCVLGRERFSSGRHWWEVEVVEEEEEGALWAVGVTRESIKRKGYFSLNPNEGIWALAAFTSPKRTPLDFRPEPRKILVSLDYEDGSVRFFDAETDHLIFTFSSAVFSGEKLCPYFWVGKGVTLKC</sequence>
<keyword evidence="4 7" id="KW-0863">Zinc-finger</keyword>